<dbReference type="PANTHER" id="PTHR36512">
    <property type="entry name" value="D-AMINOPEPTIDASE"/>
    <property type="match status" value="1"/>
</dbReference>
<gene>
    <name evidence="2" type="ORF">QP460_005785</name>
</gene>
<dbReference type="InterPro" id="IPR016117">
    <property type="entry name" value="ArgJ-like_dom_sf"/>
</dbReference>
<name>A0AAW9SXY2_CORAY</name>
<dbReference type="AlphaFoldDB" id="A0AAW9SXY2"/>
<sequence>MKSEIFAISPTDIRHQASSAALGTSIDIGAGCLDSIDGISIGHAAEGDTGVTVIAAPGGAVGAVDVRGGGPGTRETDLLAPENTVERAHAVVLAGGSAYGLAAADGVIRELRDRGIGFEVTPTRPDILVPIVPGAVIFDLLLGEPTLPTAELGREALSHALDDVPEDSPSGTVGAGVGAMAGAIKGGFGQARVTSADGKYFVAAAMVVNSFGAVIDPEGHLYGMPAAAGASKDALAQLDQVFVGRTKILADAAGDGESSASTRNTTIGTLITNAPVTTAQLKRLAMCGHDGLARAIRPAHAPMDGDTLFALSSAEAADSENVESVGSDVVALLAAMAADAVQMAIVDAVMSATGRAGVAALSEMLDK</sequence>
<accession>A0AAW9SXY2</accession>
<protein>
    <submittedName>
        <fullName evidence="2">P1 family peptidase</fullName>
    </submittedName>
</protein>
<dbReference type="Pfam" id="PF03576">
    <property type="entry name" value="Peptidase_S58"/>
    <property type="match status" value="1"/>
</dbReference>
<dbReference type="GO" id="GO:0004177">
    <property type="term" value="F:aminopeptidase activity"/>
    <property type="evidence" value="ECO:0007669"/>
    <property type="project" value="TreeGrafter"/>
</dbReference>
<reference evidence="2" key="2">
    <citation type="submission" date="2024-05" db="EMBL/GenBank/DDBJ databases">
        <authorList>
            <person name="Wolfe A."/>
        </authorList>
    </citation>
    <scope>NUCLEOTIDE SEQUENCE</scope>
    <source>
        <strain evidence="2">UMB1064</strain>
    </source>
</reference>
<organism evidence="2 3">
    <name type="scientific">Corynebacterium amycolatum</name>
    <dbReference type="NCBI Taxonomy" id="43765"/>
    <lineage>
        <taxon>Bacteria</taxon>
        <taxon>Bacillati</taxon>
        <taxon>Actinomycetota</taxon>
        <taxon>Actinomycetes</taxon>
        <taxon>Mycobacteriales</taxon>
        <taxon>Corynebacteriaceae</taxon>
        <taxon>Corynebacterium</taxon>
    </lineage>
</organism>
<comment type="similarity">
    <text evidence="1">Belongs to the peptidase S58 family.</text>
</comment>
<evidence type="ECO:0000313" key="2">
    <source>
        <dbReference type="EMBL" id="MEO3717098.1"/>
    </source>
</evidence>
<proteinExistence type="inferred from homology"/>
<dbReference type="EMBL" id="JASOOY020000020">
    <property type="protein sequence ID" value="MEO3717098.1"/>
    <property type="molecule type" value="Genomic_DNA"/>
</dbReference>
<comment type="caution">
    <text evidence="2">The sequence shown here is derived from an EMBL/GenBank/DDBJ whole genome shotgun (WGS) entry which is preliminary data.</text>
</comment>
<dbReference type="CDD" id="cd02252">
    <property type="entry name" value="nylC_like"/>
    <property type="match status" value="1"/>
</dbReference>
<dbReference type="Gene3D" id="3.60.70.12">
    <property type="entry name" value="L-amino peptidase D-ALA esterase/amidase"/>
    <property type="match status" value="1"/>
</dbReference>
<dbReference type="PANTHER" id="PTHR36512:SF3">
    <property type="entry name" value="BLR5678 PROTEIN"/>
    <property type="match status" value="1"/>
</dbReference>
<reference evidence="2" key="1">
    <citation type="submission" date="2023-05" db="EMBL/GenBank/DDBJ databases">
        <authorList>
            <person name="Du J."/>
        </authorList>
    </citation>
    <scope>NUCLEOTIDE SEQUENCE</scope>
    <source>
        <strain evidence="2">UMB1064</strain>
    </source>
</reference>
<dbReference type="SUPFAM" id="SSF56266">
    <property type="entry name" value="DmpA/ArgJ-like"/>
    <property type="match status" value="1"/>
</dbReference>
<dbReference type="RefSeq" id="WP_284825934.1">
    <property type="nucleotide sequence ID" value="NZ_JASOOY020000020.1"/>
</dbReference>
<dbReference type="InterPro" id="IPR005321">
    <property type="entry name" value="Peptidase_S58_DmpA"/>
</dbReference>
<evidence type="ECO:0000313" key="3">
    <source>
        <dbReference type="Proteomes" id="UP001223646"/>
    </source>
</evidence>
<evidence type="ECO:0000256" key="1">
    <source>
        <dbReference type="ARBA" id="ARBA00007068"/>
    </source>
</evidence>
<dbReference type="Proteomes" id="UP001223646">
    <property type="component" value="Unassembled WGS sequence"/>
</dbReference>